<gene>
    <name evidence="1" type="ORF">EUA07_00355</name>
</gene>
<comment type="caution">
    <text evidence="1">The sequence shown here is derived from an EMBL/GenBank/DDBJ whole genome shotgun (WGS) entry which is preliminary data.</text>
</comment>
<proteinExistence type="predicted"/>
<protein>
    <submittedName>
        <fullName evidence="1">Uncharacterized protein</fullName>
    </submittedName>
</protein>
<name>A0A4V1RN86_9ACTN</name>
<keyword evidence="2" id="KW-1185">Reference proteome</keyword>
<dbReference type="OrthoDB" id="9798107at2"/>
<reference evidence="1 2" key="1">
    <citation type="submission" date="2019-01" db="EMBL/GenBank/DDBJ databases">
        <title>Novel species of Nocardioides.</title>
        <authorList>
            <person name="Liu Q."/>
            <person name="Xin Y.-H."/>
        </authorList>
    </citation>
    <scope>NUCLEOTIDE SEQUENCE [LARGE SCALE GENOMIC DNA]</scope>
    <source>
        <strain evidence="1 2">CGMCC 4.6875</strain>
    </source>
</reference>
<sequence>MNELDEVAEALLARGLGEGVDFFVSGRSPVDLSSEYVGLRRLDDGGYEVWYRGDWGTDKTLVETPDFAVARERFVEEAVRLARGRWGRKVRG</sequence>
<organism evidence="1 2">
    <name type="scientific">Nocardioides ganghwensis</name>
    <dbReference type="NCBI Taxonomy" id="252230"/>
    <lineage>
        <taxon>Bacteria</taxon>
        <taxon>Bacillati</taxon>
        <taxon>Actinomycetota</taxon>
        <taxon>Actinomycetes</taxon>
        <taxon>Propionibacteriales</taxon>
        <taxon>Nocardioidaceae</taxon>
        <taxon>Nocardioides</taxon>
    </lineage>
</organism>
<evidence type="ECO:0000313" key="2">
    <source>
        <dbReference type="Proteomes" id="UP000293291"/>
    </source>
</evidence>
<accession>A0A4V1RN86</accession>
<dbReference type="EMBL" id="SDWU01000001">
    <property type="protein sequence ID" value="RYC04987.1"/>
    <property type="molecule type" value="Genomic_DNA"/>
</dbReference>
<evidence type="ECO:0000313" key="1">
    <source>
        <dbReference type="EMBL" id="RYC04987.1"/>
    </source>
</evidence>
<dbReference type="Proteomes" id="UP000293291">
    <property type="component" value="Unassembled WGS sequence"/>
</dbReference>
<dbReference type="AlphaFoldDB" id="A0A4V1RN86"/>
<dbReference type="RefSeq" id="WP_129453009.1">
    <property type="nucleotide sequence ID" value="NZ_JACXYX010000003.1"/>
</dbReference>